<dbReference type="InterPro" id="IPR005325">
    <property type="entry name" value="DUF308_memb"/>
</dbReference>
<dbReference type="GeneID" id="66538346"/>
<evidence type="ECO:0000313" key="4">
    <source>
        <dbReference type="Proteomes" id="UP000243591"/>
    </source>
</evidence>
<feature type="transmembrane region" description="Helical" evidence="1">
    <location>
        <begin position="124"/>
        <end position="144"/>
    </location>
</feature>
<proteinExistence type="predicted"/>
<feature type="transmembrane region" description="Helical" evidence="1">
    <location>
        <begin position="12"/>
        <end position="28"/>
    </location>
</feature>
<dbReference type="Proteomes" id="UP000243591">
    <property type="component" value="Chromosome"/>
</dbReference>
<evidence type="ECO:0008006" key="6">
    <source>
        <dbReference type="Google" id="ProtNLM"/>
    </source>
</evidence>
<dbReference type="EMBL" id="CP023483">
    <property type="protein sequence ID" value="ATF24993.1"/>
    <property type="molecule type" value="Genomic_DNA"/>
</dbReference>
<name>A0A1D2K6B7_BROTH</name>
<feature type="transmembrane region" description="Helical" evidence="1">
    <location>
        <begin position="150"/>
        <end position="174"/>
    </location>
</feature>
<feature type="transmembrane region" description="Helical" evidence="1">
    <location>
        <begin position="92"/>
        <end position="112"/>
    </location>
</feature>
<gene>
    <name evidence="3" type="ORF">BTBSAS_20142</name>
    <name evidence="2" type="ORF">CNY62_00605</name>
</gene>
<dbReference type="PANTHER" id="PTHR34989:SF1">
    <property type="entry name" value="PROTEIN HDED"/>
    <property type="match status" value="1"/>
</dbReference>
<evidence type="ECO:0000313" key="5">
    <source>
        <dbReference type="Proteomes" id="UP000270190"/>
    </source>
</evidence>
<evidence type="ECO:0000256" key="1">
    <source>
        <dbReference type="SAM" id="Phobius"/>
    </source>
</evidence>
<dbReference type="STRING" id="2756.BFR44_02735"/>
<dbReference type="RefSeq" id="WP_029092105.1">
    <property type="nucleotide sequence ID" value="NZ_CBCPHX010000001.1"/>
</dbReference>
<dbReference type="Pfam" id="PF03729">
    <property type="entry name" value="DUF308"/>
    <property type="match status" value="2"/>
</dbReference>
<dbReference type="InterPro" id="IPR052712">
    <property type="entry name" value="Acid_resist_chaperone_HdeD"/>
</dbReference>
<sequence length="175" mass="19146">MSTATKGFDWKDLLIGILYIVAAIALFNRPGAALGVLVIWLGILAIIKGVNNFIRYTKVKKVTGFNATILIIAGVLDILIGFVLLFNLNSGIVVIGVVFAFWVIVDSIAHILNAGFFKARNKGMYWLSLIFNVLCLVIGISLLFNPIVSALTVPLIIAFYFLLHGIEEVFSAFVK</sequence>
<protein>
    <recommendedName>
        <fullName evidence="6">DUF308 domain-containing protein</fullName>
    </recommendedName>
</protein>
<evidence type="ECO:0000313" key="2">
    <source>
        <dbReference type="EMBL" id="ATF24993.1"/>
    </source>
</evidence>
<accession>A0A1D2K6B7</accession>
<keyword evidence="1" id="KW-0812">Transmembrane</keyword>
<dbReference type="Proteomes" id="UP000270190">
    <property type="component" value="Unassembled WGS sequence"/>
</dbReference>
<keyword evidence="4" id="KW-1185">Reference proteome</keyword>
<organism evidence="2 4">
    <name type="scientific">Brochothrix thermosphacta</name>
    <name type="common">Microbacterium thermosphactum</name>
    <dbReference type="NCBI Taxonomy" id="2756"/>
    <lineage>
        <taxon>Bacteria</taxon>
        <taxon>Bacillati</taxon>
        <taxon>Bacillota</taxon>
        <taxon>Bacilli</taxon>
        <taxon>Bacillales</taxon>
        <taxon>Listeriaceae</taxon>
        <taxon>Brochothrix</taxon>
    </lineage>
</organism>
<dbReference type="EMBL" id="OUNC01000012">
    <property type="protein sequence ID" value="SPP28272.1"/>
    <property type="molecule type" value="Genomic_DNA"/>
</dbReference>
<keyword evidence="1" id="KW-1133">Transmembrane helix</keyword>
<dbReference type="KEGG" id="bths:CNY62_00605"/>
<dbReference type="GO" id="GO:0005886">
    <property type="term" value="C:plasma membrane"/>
    <property type="evidence" value="ECO:0007669"/>
    <property type="project" value="TreeGrafter"/>
</dbReference>
<feature type="transmembrane region" description="Helical" evidence="1">
    <location>
        <begin position="66"/>
        <end position="86"/>
    </location>
</feature>
<feature type="transmembrane region" description="Helical" evidence="1">
    <location>
        <begin position="34"/>
        <end position="54"/>
    </location>
</feature>
<dbReference type="AlphaFoldDB" id="A0A1D2K6B7"/>
<dbReference type="OrthoDB" id="2456403at2"/>
<reference evidence="3" key="2">
    <citation type="submission" date="2018-04" db="EMBL/GenBank/DDBJ databases">
        <authorList>
            <person name="Go L.Y."/>
            <person name="Mitchell J.A."/>
        </authorList>
    </citation>
    <scope>NUCLEOTIDE SEQUENCE</scope>
    <source>
        <strain evidence="3">BSAS1 3</strain>
    </source>
</reference>
<keyword evidence="1" id="KW-0472">Membrane</keyword>
<dbReference type="PANTHER" id="PTHR34989">
    <property type="entry name" value="PROTEIN HDED"/>
    <property type="match status" value="1"/>
</dbReference>
<evidence type="ECO:0000313" key="3">
    <source>
        <dbReference type="EMBL" id="SPP28272.1"/>
    </source>
</evidence>
<reference evidence="2 4" key="1">
    <citation type="submission" date="2017-09" db="EMBL/GenBank/DDBJ databases">
        <title>Complete Genome Sequences of Two Strains of the Meat Spoilage Bacterium Brochothrix thermosphacta Isolated from Ground Chicken.</title>
        <authorList>
            <person name="Paoli G.C."/>
            <person name="Wijey C."/>
            <person name="Chen C.-Y."/>
            <person name="Nguyen L."/>
            <person name="Yan X."/>
            <person name="Irwin P.L."/>
        </authorList>
    </citation>
    <scope>NUCLEOTIDE SEQUENCE [LARGE SCALE GENOMIC DNA]</scope>
    <source>
        <strain evidence="2 4">BI</strain>
    </source>
</reference>
<reference evidence="5" key="3">
    <citation type="submission" date="2018-04" db="EMBL/GenBank/DDBJ databases">
        <authorList>
            <person name="Illikoud N."/>
        </authorList>
    </citation>
    <scope>NUCLEOTIDE SEQUENCE [LARGE SCALE GENOMIC DNA]</scope>
</reference>